<dbReference type="Proteomes" id="UP000789572">
    <property type="component" value="Unassembled WGS sequence"/>
</dbReference>
<evidence type="ECO:0000256" key="8">
    <source>
        <dbReference type="ARBA" id="ARBA00023136"/>
    </source>
</evidence>
<keyword evidence="5" id="KW-0677">Repeat</keyword>
<evidence type="ECO:0000256" key="2">
    <source>
        <dbReference type="ARBA" id="ARBA00006375"/>
    </source>
</evidence>
<reference evidence="11" key="1">
    <citation type="submission" date="2021-06" db="EMBL/GenBank/DDBJ databases">
        <authorList>
            <person name="Kallberg Y."/>
            <person name="Tangrot J."/>
            <person name="Rosling A."/>
        </authorList>
    </citation>
    <scope>NUCLEOTIDE SEQUENCE</scope>
    <source>
        <strain evidence="11">IA702</strain>
    </source>
</reference>
<feature type="non-terminal residue" evidence="11">
    <location>
        <position position="1"/>
    </location>
</feature>
<comment type="caution">
    <text evidence="11">The sequence shown here is derived from an EMBL/GenBank/DDBJ whole genome shotgun (WGS) entry which is preliminary data.</text>
</comment>
<evidence type="ECO:0000256" key="4">
    <source>
        <dbReference type="ARBA" id="ARBA00022692"/>
    </source>
</evidence>
<sequence length="102" mass="11383">HEHKSRDELASWKPCLFGALAGYAMWTSVYPVDVLKSKLQTDGFTLETKKYNGVIDCARKTYRIEGVKGFFRGFGTCILRAGPVNAATFVAFEAALRAFEKI</sequence>
<dbReference type="PANTHER" id="PTHR45624:SF12">
    <property type="entry name" value="MITOCHONDRIAL ORNITHINE TRANSPORTER 1"/>
    <property type="match status" value="1"/>
</dbReference>
<dbReference type="EMBL" id="CAJVPJ010005071">
    <property type="protein sequence ID" value="CAG8658322.1"/>
    <property type="molecule type" value="Genomic_DNA"/>
</dbReference>
<dbReference type="AlphaFoldDB" id="A0A9N9E393"/>
<accession>A0A9N9E393</accession>
<evidence type="ECO:0000256" key="9">
    <source>
        <dbReference type="PROSITE-ProRule" id="PRU00282"/>
    </source>
</evidence>
<comment type="subcellular location">
    <subcellularLocation>
        <location evidence="1">Mitochondrion membrane</location>
        <topology evidence="1">Multi-pass membrane protein</topology>
    </subcellularLocation>
</comment>
<name>A0A9N9E393_9GLOM</name>
<keyword evidence="3 10" id="KW-0813">Transport</keyword>
<dbReference type="Gene3D" id="1.50.40.10">
    <property type="entry name" value="Mitochondrial carrier domain"/>
    <property type="match status" value="1"/>
</dbReference>
<evidence type="ECO:0000313" key="12">
    <source>
        <dbReference type="Proteomes" id="UP000789572"/>
    </source>
</evidence>
<evidence type="ECO:0000256" key="5">
    <source>
        <dbReference type="ARBA" id="ARBA00022737"/>
    </source>
</evidence>
<dbReference type="InterPro" id="IPR018108">
    <property type="entry name" value="MCP_transmembrane"/>
</dbReference>
<dbReference type="InterPro" id="IPR023395">
    <property type="entry name" value="MCP_dom_sf"/>
</dbReference>
<dbReference type="GO" id="GO:0000064">
    <property type="term" value="F:L-ornithine transmembrane transporter activity"/>
    <property type="evidence" value="ECO:0007669"/>
    <property type="project" value="TreeGrafter"/>
</dbReference>
<proteinExistence type="inferred from homology"/>
<protein>
    <submittedName>
        <fullName evidence="11">9118_t:CDS:1</fullName>
    </submittedName>
</protein>
<dbReference type="GO" id="GO:0031966">
    <property type="term" value="C:mitochondrial membrane"/>
    <property type="evidence" value="ECO:0007669"/>
    <property type="project" value="UniProtKB-SubCell"/>
</dbReference>
<dbReference type="GO" id="GO:1990575">
    <property type="term" value="P:mitochondrial L-ornithine transmembrane transport"/>
    <property type="evidence" value="ECO:0007669"/>
    <property type="project" value="TreeGrafter"/>
</dbReference>
<organism evidence="11 12">
    <name type="scientific">Paraglomus occultum</name>
    <dbReference type="NCBI Taxonomy" id="144539"/>
    <lineage>
        <taxon>Eukaryota</taxon>
        <taxon>Fungi</taxon>
        <taxon>Fungi incertae sedis</taxon>
        <taxon>Mucoromycota</taxon>
        <taxon>Glomeromycotina</taxon>
        <taxon>Glomeromycetes</taxon>
        <taxon>Paraglomerales</taxon>
        <taxon>Paraglomeraceae</taxon>
        <taxon>Paraglomus</taxon>
    </lineage>
</organism>
<dbReference type="PROSITE" id="PS50920">
    <property type="entry name" value="SOLCAR"/>
    <property type="match status" value="1"/>
</dbReference>
<keyword evidence="8 9" id="KW-0472">Membrane</keyword>
<evidence type="ECO:0000256" key="3">
    <source>
        <dbReference type="ARBA" id="ARBA00022448"/>
    </source>
</evidence>
<evidence type="ECO:0000256" key="10">
    <source>
        <dbReference type="RuleBase" id="RU000488"/>
    </source>
</evidence>
<dbReference type="Pfam" id="PF00153">
    <property type="entry name" value="Mito_carr"/>
    <property type="match status" value="1"/>
</dbReference>
<keyword evidence="7" id="KW-0496">Mitochondrion</keyword>
<gene>
    <name evidence="11" type="ORF">POCULU_LOCUS10322</name>
</gene>
<dbReference type="OrthoDB" id="409586at2759"/>
<evidence type="ECO:0000256" key="7">
    <source>
        <dbReference type="ARBA" id="ARBA00023128"/>
    </source>
</evidence>
<evidence type="ECO:0000313" key="11">
    <source>
        <dbReference type="EMBL" id="CAG8658322.1"/>
    </source>
</evidence>
<keyword evidence="12" id="KW-1185">Reference proteome</keyword>
<dbReference type="InterPro" id="IPR050567">
    <property type="entry name" value="Mitochondrial_Carrier"/>
</dbReference>
<dbReference type="PANTHER" id="PTHR45624">
    <property type="entry name" value="MITOCHONDRIAL BASIC AMINO ACIDS TRANSPORTER-RELATED"/>
    <property type="match status" value="1"/>
</dbReference>
<feature type="repeat" description="Solcar" evidence="9">
    <location>
        <begin position="9"/>
        <end position="98"/>
    </location>
</feature>
<keyword evidence="6" id="KW-1133">Transmembrane helix</keyword>
<dbReference type="SUPFAM" id="SSF103506">
    <property type="entry name" value="Mitochondrial carrier"/>
    <property type="match status" value="1"/>
</dbReference>
<evidence type="ECO:0000256" key="6">
    <source>
        <dbReference type="ARBA" id="ARBA00022989"/>
    </source>
</evidence>
<evidence type="ECO:0000256" key="1">
    <source>
        <dbReference type="ARBA" id="ARBA00004225"/>
    </source>
</evidence>
<keyword evidence="4 9" id="KW-0812">Transmembrane</keyword>
<comment type="similarity">
    <text evidence="2 10">Belongs to the mitochondrial carrier (TC 2.A.29) family.</text>
</comment>